<feature type="repeat" description="WD" evidence="3">
    <location>
        <begin position="266"/>
        <end position="307"/>
    </location>
</feature>
<comment type="caution">
    <text evidence="4">The sequence shown here is derived from an EMBL/GenBank/DDBJ whole genome shotgun (WGS) entry which is preliminary data.</text>
</comment>
<dbReference type="EMBL" id="BJWL01000438">
    <property type="protein sequence ID" value="GFS44447.1"/>
    <property type="molecule type" value="Genomic_DNA"/>
</dbReference>
<dbReference type="Proteomes" id="UP000585474">
    <property type="component" value="Unassembled WGS sequence"/>
</dbReference>
<accession>A0A7J0DX87</accession>
<gene>
    <name evidence="4" type="ORF">Acr_00g0090450</name>
</gene>
<dbReference type="Pfam" id="PF00400">
    <property type="entry name" value="WD40"/>
    <property type="match status" value="5"/>
</dbReference>
<feature type="repeat" description="WD" evidence="3">
    <location>
        <begin position="370"/>
        <end position="410"/>
    </location>
</feature>
<dbReference type="PROSITE" id="PS50294">
    <property type="entry name" value="WD_REPEATS_REGION"/>
    <property type="match status" value="3"/>
</dbReference>
<dbReference type="PROSITE" id="PS50082">
    <property type="entry name" value="WD_REPEATS_2"/>
    <property type="match status" value="4"/>
</dbReference>
<dbReference type="PANTHER" id="PTHR14221">
    <property type="entry name" value="WD REPEAT DOMAIN 44"/>
    <property type="match status" value="1"/>
</dbReference>
<dbReference type="SMART" id="SM00320">
    <property type="entry name" value="WD40"/>
    <property type="match status" value="6"/>
</dbReference>
<dbReference type="CDD" id="cd00200">
    <property type="entry name" value="WD40"/>
    <property type="match status" value="1"/>
</dbReference>
<evidence type="ECO:0000313" key="5">
    <source>
        <dbReference type="Proteomes" id="UP000585474"/>
    </source>
</evidence>
<feature type="repeat" description="WD" evidence="3">
    <location>
        <begin position="410"/>
        <end position="445"/>
    </location>
</feature>
<dbReference type="PANTHER" id="PTHR14221:SF5">
    <property type="entry name" value="TRANSDUCIN_WD40 REPEAT-LIKE SUPERFAMILY PROTEIN"/>
    <property type="match status" value="1"/>
</dbReference>
<evidence type="ECO:0000256" key="2">
    <source>
        <dbReference type="ARBA" id="ARBA00022737"/>
    </source>
</evidence>
<dbReference type="AlphaFoldDB" id="A0A7J0DX87"/>
<protein>
    <submittedName>
        <fullName evidence="4">Transducin/WD40 repeat-like superfamily protein</fullName>
    </submittedName>
</protein>
<evidence type="ECO:0000313" key="4">
    <source>
        <dbReference type="EMBL" id="GFS44447.1"/>
    </source>
</evidence>
<evidence type="ECO:0000256" key="1">
    <source>
        <dbReference type="ARBA" id="ARBA00022574"/>
    </source>
</evidence>
<name>A0A7J0DX87_9ERIC</name>
<feature type="repeat" description="WD" evidence="3">
    <location>
        <begin position="556"/>
        <end position="577"/>
    </location>
</feature>
<keyword evidence="5" id="KW-1185">Reference proteome</keyword>
<dbReference type="InterPro" id="IPR036322">
    <property type="entry name" value="WD40_repeat_dom_sf"/>
</dbReference>
<evidence type="ECO:0000256" key="3">
    <source>
        <dbReference type="PROSITE-ProRule" id="PRU00221"/>
    </source>
</evidence>
<reference evidence="5" key="1">
    <citation type="submission" date="2019-07" db="EMBL/GenBank/DDBJ databases">
        <title>De Novo Assembly of kiwifruit Actinidia rufa.</title>
        <authorList>
            <person name="Sugita-Konishi S."/>
            <person name="Sato K."/>
            <person name="Mori E."/>
            <person name="Abe Y."/>
            <person name="Kisaki G."/>
            <person name="Hamano K."/>
            <person name="Suezawa K."/>
            <person name="Otani M."/>
            <person name="Fukuda T."/>
            <person name="Manabe T."/>
            <person name="Gomi K."/>
            <person name="Tabuchi M."/>
            <person name="Akimitsu K."/>
            <person name="Kataoka I."/>
        </authorList>
    </citation>
    <scope>NUCLEOTIDE SEQUENCE [LARGE SCALE GENOMIC DNA]</scope>
    <source>
        <strain evidence="5">cv. Fuchu</strain>
    </source>
</reference>
<dbReference type="InterPro" id="IPR015943">
    <property type="entry name" value="WD40/YVTN_repeat-like_dom_sf"/>
</dbReference>
<dbReference type="InterPro" id="IPR001680">
    <property type="entry name" value="WD40_rpt"/>
</dbReference>
<dbReference type="SUPFAM" id="SSF50978">
    <property type="entry name" value="WD40 repeat-like"/>
    <property type="match status" value="1"/>
</dbReference>
<keyword evidence="2" id="KW-0677">Repeat</keyword>
<keyword evidence="1 3" id="KW-0853">WD repeat</keyword>
<sequence>MAGLSEGEEDQFFDTHDEITSVSDLVSDCSDECCSNSRFPNSGVSSLRYEVWTKAPESASQRRCRFLKWMGGLSLDQNQVEDEESGEILRDEIETVDDRITRDSFAVLRNSNSGDSLSSTRSSVSCFSKEEAELLGEDVSDEVFACKIKNLDDETEFVVDGVGNNGMLSRLREVGSDRLVNMEEFQRTYGSSSSLVQRFLRREAEACNLVDMKKKQKSGWIRKLRKANWKSSGFNSELGARLRRVRVHSYKKRSMELSSLYAGQDFPAHEGSISTVKFSPDGQYLASGGKDGIVRVWKVVDDEKPNILDILHTDPSCLYFSVDHLSKLTPLDVNKDKIGKMQRLRKSLESALVIFPPKIFRIMEEPLHEFHGHSGEVLALSWSKNGCLLSSSVDKTVRLWQVGDNQCLRVFSHNNYVTCVEFNPVDDNYFVSGSIDGKVLVWEVRGRRVLDWVDIKEIVTAVSYYPSGKRVIVGSMEGSCRFYDIRDNLLQLDAEIRLQGKKKVPCKRITGFQFSPSDPTKVLVTSADAQVRVLCGADVIVKFKSPGISGSQVTASFTADGRHVVSAGEDSNVYVWDCISEGKTSSRAKKVYSCERFLSQNTSIAIPWCGMEAISGSQSTPCTGDDLEDFINSFPLSSRDCFSMTRGLFLESLPKGSATWPEEKLPNSREMTAVSPTTRRFEYKLLRSAYQNMGSSHSWGLVIVTAGLDGRIRTYHNYGLPIRL</sequence>
<dbReference type="PRINTS" id="PR00320">
    <property type="entry name" value="GPROTEINBRPT"/>
</dbReference>
<proteinExistence type="predicted"/>
<organism evidence="4 5">
    <name type="scientific">Actinidia rufa</name>
    <dbReference type="NCBI Taxonomy" id="165716"/>
    <lineage>
        <taxon>Eukaryota</taxon>
        <taxon>Viridiplantae</taxon>
        <taxon>Streptophyta</taxon>
        <taxon>Embryophyta</taxon>
        <taxon>Tracheophyta</taxon>
        <taxon>Spermatophyta</taxon>
        <taxon>Magnoliopsida</taxon>
        <taxon>eudicotyledons</taxon>
        <taxon>Gunneridae</taxon>
        <taxon>Pentapetalae</taxon>
        <taxon>asterids</taxon>
        <taxon>Ericales</taxon>
        <taxon>Actinidiaceae</taxon>
        <taxon>Actinidia</taxon>
    </lineage>
</organism>
<dbReference type="InterPro" id="IPR020472">
    <property type="entry name" value="WD40_PAC1"/>
</dbReference>
<dbReference type="OrthoDB" id="408728at2759"/>
<dbReference type="InterPro" id="IPR040324">
    <property type="entry name" value="WDR44/Dgr2"/>
</dbReference>
<dbReference type="Gene3D" id="2.130.10.10">
    <property type="entry name" value="YVTN repeat-like/Quinoprotein amine dehydrogenase"/>
    <property type="match status" value="3"/>
</dbReference>